<accession>A0A5E4S4I9</accession>
<dbReference type="GO" id="GO:0046983">
    <property type="term" value="F:protein dimerization activity"/>
    <property type="evidence" value="ECO:0007669"/>
    <property type="project" value="InterPro"/>
</dbReference>
<feature type="domain" description="Histidine kinase" evidence="11">
    <location>
        <begin position="355"/>
        <end position="442"/>
    </location>
</feature>
<protein>
    <recommendedName>
        <fullName evidence="2">histidine kinase</fullName>
        <ecNumber evidence="2">2.7.13.3</ecNumber>
    </recommendedName>
</protein>
<evidence type="ECO:0000256" key="8">
    <source>
        <dbReference type="ARBA" id="ARBA00023012"/>
    </source>
</evidence>
<dbReference type="Pfam" id="PF02518">
    <property type="entry name" value="HATPase_c"/>
    <property type="match status" value="1"/>
</dbReference>
<feature type="transmembrane region" description="Helical" evidence="10">
    <location>
        <begin position="57"/>
        <end position="75"/>
    </location>
</feature>
<keyword evidence="5" id="KW-0547">Nucleotide-binding</keyword>
<dbReference type="InterPro" id="IPR003594">
    <property type="entry name" value="HATPase_dom"/>
</dbReference>
<sequence>MRFAPFLMNKTTLADIAAVWRRIDPLAVVAALGVLCVGAAVLNWYALRDAGSTNRGLWFGLAMSALVWLAWWQALRSRRPARHLDAREAIKAISVRQSESRLFSVIQSVREAIITVDEQQRILIFNPTAEGIFQCSAVEAIGEPLSHFIPERFREAHRGHIERFGLTGVSERQMGRGRPLWGLRANGEEFPMEASISQVNDASGKFYTVILRDITERQRIAAALQTSRNELEKLSERLQNVREEEKLRIARELHDDLGQRLTALKMDAAMLTGALDAGNGALRRDAQAFEESIDAMIVAVRRMAADLRPPMLDDLGIGPAIEWYIKDFSKRYGIAVDFAGAETLPPLPPPVATAMFRIVQEALNNVAKHASATIATIELSCDDVCRLRISDNGRGLPPTRPKPDALGLISMRERARLLGGSLEVRSPSEGGTVITTLIPLHAAPPAPAGT</sequence>
<dbReference type="SMART" id="SM00387">
    <property type="entry name" value="HATPase_c"/>
    <property type="match status" value="1"/>
</dbReference>
<dbReference type="Gene3D" id="3.30.565.10">
    <property type="entry name" value="Histidine kinase-like ATPase, C-terminal domain"/>
    <property type="match status" value="1"/>
</dbReference>
<comment type="catalytic activity">
    <reaction evidence="1">
        <text>ATP + protein L-histidine = ADP + protein N-phospho-L-histidine.</text>
        <dbReference type="EC" id="2.7.13.3"/>
    </reaction>
</comment>
<feature type="transmembrane region" description="Helical" evidence="10">
    <location>
        <begin position="26"/>
        <end position="45"/>
    </location>
</feature>
<dbReference type="SUPFAM" id="SSF55874">
    <property type="entry name" value="ATPase domain of HSP90 chaperone/DNA topoisomerase II/histidine kinase"/>
    <property type="match status" value="1"/>
</dbReference>
<dbReference type="NCBIfam" id="TIGR00229">
    <property type="entry name" value="sensory_box"/>
    <property type="match status" value="1"/>
</dbReference>
<keyword evidence="15" id="KW-1185">Reference proteome</keyword>
<dbReference type="SUPFAM" id="SSF55785">
    <property type="entry name" value="PYP-like sensor domain (PAS domain)"/>
    <property type="match status" value="1"/>
</dbReference>
<dbReference type="GO" id="GO:0000155">
    <property type="term" value="F:phosphorelay sensor kinase activity"/>
    <property type="evidence" value="ECO:0007669"/>
    <property type="project" value="InterPro"/>
</dbReference>
<dbReference type="AlphaFoldDB" id="A0A5E4S4I9"/>
<evidence type="ECO:0000259" key="11">
    <source>
        <dbReference type="PROSITE" id="PS50109"/>
    </source>
</evidence>
<dbReference type="GO" id="GO:0016020">
    <property type="term" value="C:membrane"/>
    <property type="evidence" value="ECO:0007669"/>
    <property type="project" value="InterPro"/>
</dbReference>
<keyword evidence="8" id="KW-0902">Two-component regulatory system</keyword>
<keyword evidence="4 14" id="KW-0808">Transferase</keyword>
<evidence type="ECO:0000313" key="15">
    <source>
        <dbReference type="Proteomes" id="UP000414233"/>
    </source>
</evidence>
<keyword evidence="10" id="KW-0472">Membrane</keyword>
<organism evidence="14 15">
    <name type="scientific">Pandoraea terrae</name>
    <dbReference type="NCBI Taxonomy" id="1537710"/>
    <lineage>
        <taxon>Bacteria</taxon>
        <taxon>Pseudomonadati</taxon>
        <taxon>Pseudomonadota</taxon>
        <taxon>Betaproteobacteria</taxon>
        <taxon>Burkholderiales</taxon>
        <taxon>Burkholderiaceae</taxon>
        <taxon>Pandoraea</taxon>
    </lineage>
</organism>
<evidence type="ECO:0000256" key="5">
    <source>
        <dbReference type="ARBA" id="ARBA00022741"/>
    </source>
</evidence>
<keyword evidence="10" id="KW-0812">Transmembrane</keyword>
<dbReference type="Pfam" id="PF08448">
    <property type="entry name" value="PAS_4"/>
    <property type="match status" value="1"/>
</dbReference>
<dbReference type="InterPro" id="IPR036890">
    <property type="entry name" value="HATPase_C_sf"/>
</dbReference>
<dbReference type="InterPro" id="IPR050482">
    <property type="entry name" value="Sensor_HK_TwoCompSys"/>
</dbReference>
<dbReference type="PROSITE" id="PS50113">
    <property type="entry name" value="PAC"/>
    <property type="match status" value="1"/>
</dbReference>
<evidence type="ECO:0000256" key="3">
    <source>
        <dbReference type="ARBA" id="ARBA00022553"/>
    </source>
</evidence>
<dbReference type="InterPro" id="IPR011712">
    <property type="entry name" value="Sig_transdc_His_kin_sub3_dim/P"/>
</dbReference>
<feature type="domain" description="PAC" evidence="13">
    <location>
        <begin position="176"/>
        <end position="226"/>
    </location>
</feature>
<dbReference type="InterPro" id="IPR035965">
    <property type="entry name" value="PAS-like_dom_sf"/>
</dbReference>
<gene>
    <name evidence="14" type="primary">nreB_3</name>
    <name evidence="14" type="ORF">PTE30175_00499</name>
</gene>
<dbReference type="CDD" id="cd16917">
    <property type="entry name" value="HATPase_UhpB-NarQ-NarX-like"/>
    <property type="match status" value="1"/>
</dbReference>
<dbReference type="Proteomes" id="UP000414233">
    <property type="component" value="Unassembled WGS sequence"/>
</dbReference>
<evidence type="ECO:0000256" key="6">
    <source>
        <dbReference type="ARBA" id="ARBA00022777"/>
    </source>
</evidence>
<dbReference type="Pfam" id="PF07730">
    <property type="entry name" value="HisKA_3"/>
    <property type="match status" value="1"/>
</dbReference>
<evidence type="ECO:0000259" key="13">
    <source>
        <dbReference type="PROSITE" id="PS50113"/>
    </source>
</evidence>
<dbReference type="EMBL" id="CABPRZ010000002">
    <property type="protein sequence ID" value="VVD69632.1"/>
    <property type="molecule type" value="Genomic_DNA"/>
</dbReference>
<dbReference type="EC" id="2.7.13.3" evidence="2"/>
<feature type="domain" description="PAS" evidence="12">
    <location>
        <begin position="98"/>
        <end position="151"/>
    </location>
</feature>
<evidence type="ECO:0000256" key="7">
    <source>
        <dbReference type="ARBA" id="ARBA00022840"/>
    </source>
</evidence>
<dbReference type="PROSITE" id="PS50109">
    <property type="entry name" value="HIS_KIN"/>
    <property type="match status" value="1"/>
</dbReference>
<keyword evidence="10" id="KW-1133">Transmembrane helix</keyword>
<dbReference type="Gene3D" id="1.20.5.1930">
    <property type="match status" value="1"/>
</dbReference>
<dbReference type="SMART" id="SM00091">
    <property type="entry name" value="PAS"/>
    <property type="match status" value="1"/>
</dbReference>
<dbReference type="PANTHER" id="PTHR24421">
    <property type="entry name" value="NITRATE/NITRITE SENSOR PROTEIN NARX-RELATED"/>
    <property type="match status" value="1"/>
</dbReference>
<evidence type="ECO:0000259" key="12">
    <source>
        <dbReference type="PROSITE" id="PS50112"/>
    </source>
</evidence>
<evidence type="ECO:0000256" key="2">
    <source>
        <dbReference type="ARBA" id="ARBA00012438"/>
    </source>
</evidence>
<dbReference type="CDD" id="cd00130">
    <property type="entry name" value="PAS"/>
    <property type="match status" value="1"/>
</dbReference>
<dbReference type="InterPro" id="IPR000700">
    <property type="entry name" value="PAS-assoc_C"/>
</dbReference>
<evidence type="ECO:0000256" key="1">
    <source>
        <dbReference type="ARBA" id="ARBA00000085"/>
    </source>
</evidence>
<keyword evidence="6 14" id="KW-0418">Kinase</keyword>
<dbReference type="PANTHER" id="PTHR24421:SF10">
    <property type="entry name" value="NITRATE_NITRITE SENSOR PROTEIN NARQ"/>
    <property type="match status" value="1"/>
</dbReference>
<dbReference type="InterPro" id="IPR000014">
    <property type="entry name" value="PAS"/>
</dbReference>
<dbReference type="PROSITE" id="PS50112">
    <property type="entry name" value="PAS"/>
    <property type="match status" value="1"/>
</dbReference>
<keyword evidence="7" id="KW-0067">ATP-binding</keyword>
<dbReference type="InterPro" id="IPR005467">
    <property type="entry name" value="His_kinase_dom"/>
</dbReference>
<evidence type="ECO:0000256" key="9">
    <source>
        <dbReference type="SAM" id="Coils"/>
    </source>
</evidence>
<evidence type="ECO:0000256" key="4">
    <source>
        <dbReference type="ARBA" id="ARBA00022679"/>
    </source>
</evidence>
<evidence type="ECO:0000256" key="10">
    <source>
        <dbReference type="SAM" id="Phobius"/>
    </source>
</evidence>
<proteinExistence type="predicted"/>
<dbReference type="Gene3D" id="3.30.450.20">
    <property type="entry name" value="PAS domain"/>
    <property type="match status" value="1"/>
</dbReference>
<reference evidence="14 15" key="1">
    <citation type="submission" date="2019-08" db="EMBL/GenBank/DDBJ databases">
        <authorList>
            <person name="Peeters C."/>
        </authorList>
    </citation>
    <scope>NUCLEOTIDE SEQUENCE [LARGE SCALE GENOMIC DNA]</scope>
    <source>
        <strain evidence="14 15">LMG 30175</strain>
    </source>
</reference>
<feature type="coiled-coil region" evidence="9">
    <location>
        <begin position="217"/>
        <end position="248"/>
    </location>
</feature>
<keyword evidence="3" id="KW-0597">Phosphoprotein</keyword>
<evidence type="ECO:0000313" key="14">
    <source>
        <dbReference type="EMBL" id="VVD69632.1"/>
    </source>
</evidence>
<dbReference type="GO" id="GO:0005524">
    <property type="term" value="F:ATP binding"/>
    <property type="evidence" value="ECO:0007669"/>
    <property type="project" value="UniProtKB-KW"/>
</dbReference>
<name>A0A5E4S4I9_9BURK</name>
<keyword evidence="9" id="KW-0175">Coiled coil</keyword>
<dbReference type="InterPro" id="IPR013656">
    <property type="entry name" value="PAS_4"/>
</dbReference>